<proteinExistence type="predicted"/>
<dbReference type="Proteomes" id="UP001501295">
    <property type="component" value="Unassembled WGS sequence"/>
</dbReference>
<name>A0ABP8VR26_9MICO</name>
<comment type="caution">
    <text evidence="2">The sequence shown here is derived from an EMBL/GenBank/DDBJ whole genome shotgun (WGS) entry which is preliminary data.</text>
</comment>
<organism evidence="2 3">
    <name type="scientific">Frondihabitans cladoniiphilus</name>
    <dbReference type="NCBI Taxonomy" id="715785"/>
    <lineage>
        <taxon>Bacteria</taxon>
        <taxon>Bacillati</taxon>
        <taxon>Actinomycetota</taxon>
        <taxon>Actinomycetes</taxon>
        <taxon>Micrococcales</taxon>
        <taxon>Microbacteriaceae</taxon>
        <taxon>Frondihabitans</taxon>
    </lineage>
</organism>
<gene>
    <name evidence="2" type="ORF">GCM10025780_10650</name>
</gene>
<evidence type="ECO:0000313" key="3">
    <source>
        <dbReference type="Proteomes" id="UP001501295"/>
    </source>
</evidence>
<dbReference type="RefSeq" id="WP_345374087.1">
    <property type="nucleotide sequence ID" value="NZ_BAABLM010000002.1"/>
</dbReference>
<dbReference type="SUPFAM" id="SSF54427">
    <property type="entry name" value="NTF2-like"/>
    <property type="match status" value="1"/>
</dbReference>
<dbReference type="Gene3D" id="3.10.450.50">
    <property type="match status" value="1"/>
</dbReference>
<reference evidence="3" key="1">
    <citation type="journal article" date="2019" name="Int. J. Syst. Evol. Microbiol.">
        <title>The Global Catalogue of Microorganisms (GCM) 10K type strain sequencing project: providing services to taxonomists for standard genome sequencing and annotation.</title>
        <authorList>
            <consortium name="The Broad Institute Genomics Platform"/>
            <consortium name="The Broad Institute Genome Sequencing Center for Infectious Disease"/>
            <person name="Wu L."/>
            <person name="Ma J."/>
        </authorList>
    </citation>
    <scope>NUCLEOTIDE SEQUENCE [LARGE SCALE GENOMIC DNA]</scope>
    <source>
        <strain evidence="3">JCM 18956</strain>
    </source>
</reference>
<sequence length="108" mass="11696">MPVETPLAIHTFIEATNREDTDAFLASFSDDAVLDDWGRVFTGRDGIASWNDSDNIGKHSRFDLVEIVVGTTPDQFVVTIDVSGEGYNGLGTLTFTVAGERVTSLVIT</sequence>
<accession>A0ABP8VR26</accession>
<dbReference type="InterPro" id="IPR037401">
    <property type="entry name" value="SnoaL-like"/>
</dbReference>
<keyword evidence="3" id="KW-1185">Reference proteome</keyword>
<dbReference type="Pfam" id="PF12680">
    <property type="entry name" value="SnoaL_2"/>
    <property type="match status" value="1"/>
</dbReference>
<protein>
    <recommendedName>
        <fullName evidence="1">SnoaL-like domain-containing protein</fullName>
    </recommendedName>
</protein>
<dbReference type="InterPro" id="IPR032710">
    <property type="entry name" value="NTF2-like_dom_sf"/>
</dbReference>
<dbReference type="EMBL" id="BAABLM010000002">
    <property type="protein sequence ID" value="GAA4669378.1"/>
    <property type="molecule type" value="Genomic_DNA"/>
</dbReference>
<evidence type="ECO:0000259" key="1">
    <source>
        <dbReference type="Pfam" id="PF12680"/>
    </source>
</evidence>
<evidence type="ECO:0000313" key="2">
    <source>
        <dbReference type="EMBL" id="GAA4669378.1"/>
    </source>
</evidence>
<feature type="domain" description="SnoaL-like" evidence="1">
    <location>
        <begin position="10"/>
        <end position="103"/>
    </location>
</feature>